<name>Q5KHE2_CRYD1</name>
<dbReference type="InParanoid" id="Q5KHE2"/>
<dbReference type="GeneID" id="3257879"/>
<dbReference type="PANTHER" id="PTHR38701:SF1">
    <property type="entry name" value="UP-REGULATED DURING SEPTATION PROTEIN 1 DOMAIN-CONTAINING PROTEIN"/>
    <property type="match status" value="1"/>
</dbReference>
<feature type="region of interest" description="Disordered" evidence="1">
    <location>
        <begin position="1"/>
        <end position="356"/>
    </location>
</feature>
<dbReference type="eggNOG" id="ENOG502SDCC">
    <property type="taxonomic scope" value="Eukaryota"/>
</dbReference>
<dbReference type="OrthoDB" id="2555519at2759"/>
<proteinExistence type="predicted"/>
<dbReference type="HOGENOM" id="CLU_020131_0_0_1"/>
<evidence type="ECO:0000313" key="3">
    <source>
        <dbReference type="Proteomes" id="UP000002149"/>
    </source>
</evidence>
<feature type="compositionally biased region" description="Basic and acidic residues" evidence="1">
    <location>
        <begin position="684"/>
        <end position="698"/>
    </location>
</feature>
<organism evidence="2 3">
    <name type="scientific">Cryptococcus deneoformans (strain JEC21 / ATCC MYA-565)</name>
    <name type="common">Cryptococcus neoformans var. neoformans serotype D</name>
    <dbReference type="NCBI Taxonomy" id="214684"/>
    <lineage>
        <taxon>Eukaryota</taxon>
        <taxon>Fungi</taxon>
        <taxon>Dikarya</taxon>
        <taxon>Basidiomycota</taxon>
        <taxon>Agaricomycotina</taxon>
        <taxon>Tremellomycetes</taxon>
        <taxon>Tremellales</taxon>
        <taxon>Cryptococcaceae</taxon>
        <taxon>Cryptococcus</taxon>
        <taxon>Cryptococcus neoformans species complex</taxon>
    </lineage>
</organism>
<feature type="region of interest" description="Disordered" evidence="1">
    <location>
        <begin position="684"/>
        <end position="735"/>
    </location>
</feature>
<feature type="compositionally biased region" description="Basic and acidic residues" evidence="1">
    <location>
        <begin position="473"/>
        <end position="493"/>
    </location>
</feature>
<evidence type="ECO:0000256" key="1">
    <source>
        <dbReference type="SAM" id="MobiDB-lite"/>
    </source>
</evidence>
<dbReference type="VEuPathDB" id="FungiDB:CNE00380"/>
<dbReference type="RefSeq" id="XP_570741.1">
    <property type="nucleotide sequence ID" value="XM_570741.1"/>
</dbReference>
<gene>
    <name evidence="2" type="ordered locus">CNE00380</name>
</gene>
<feature type="compositionally biased region" description="Polar residues" evidence="1">
    <location>
        <begin position="198"/>
        <end position="222"/>
    </location>
</feature>
<dbReference type="Proteomes" id="UP000002149">
    <property type="component" value="Chromosome 5"/>
</dbReference>
<sequence>MTDPHKPRPKVTSHISSTPSHSPSTTYRASVRAKVTPSAITASQTTPGASSRPSLKTTSSSSSLRSHVSASSANTPRAGARSPLPRTPSTPASVPQARVTKPFQPQRSPLTPGFAPNSGNPSSSSSASALGVASGTPVAVPRVRTARSALGVSTVSGVSNSSASKGKNNTENGNGSASGSGYDGSNGYGQTPAAPVVGTSTTNASMYSTRTRTDSLKSTSSVGDRAPRVRVKLQPQPQSQAQTWLHPKSSSQFTSPPSTSSPSPTPQAQTQNQNQNRSTHLPPHVPYHLLTNPTASAPTSPTPFTQPQSPDIQPTSQGPHPPSPLSSTSAMTTSFTATTMTTKRRTSKPRLPPMILHPSERQQALKEGRKVVGWLGMGGVGRGMRMMPGSPERKTVELPDLTPAAPGTPGLEEKGEEEWEGENGLYADERGEQGDLGREEYQSLYENGNENDNDNDDKHGCEYKHRYEYDYVKDNENGERYSIENRNGKRNAEQVEVTSVLPIVGDRQDSSKGGEEGEAKRKCVGENGVEAEAEAGAGTEIGGEQEQEVDDMLVTDAVEAKINRKQVADLEISNASLLAINKSLEATKSKQRAEIGKLRRRLRETLAFPHLGSEAPGGSSSGLDFGLGLGVGASSLEEEADPESEHDLSLFLLHEAEMADPQLDARWSKMEDLVVGMKKAAEEALRRGEEEGSREGRGRVLGWAEMEEMEEVEEGDVSFTSEGAGERSEEEGTVS</sequence>
<feature type="compositionally biased region" description="Low complexity" evidence="1">
    <location>
        <begin position="525"/>
        <end position="542"/>
    </location>
</feature>
<dbReference type="EMBL" id="AE017345">
    <property type="protein sequence ID" value="AAW43434.1"/>
    <property type="molecule type" value="Genomic_DNA"/>
</dbReference>
<feature type="compositionally biased region" description="Low complexity" evidence="1">
    <location>
        <begin position="326"/>
        <end position="341"/>
    </location>
</feature>
<feature type="compositionally biased region" description="Basic and acidic residues" evidence="1">
    <location>
        <begin position="506"/>
        <end position="524"/>
    </location>
</feature>
<dbReference type="AlphaFoldDB" id="Q5KHE2"/>
<feature type="compositionally biased region" description="Low complexity" evidence="1">
    <location>
        <begin position="151"/>
        <end position="175"/>
    </location>
</feature>
<reference evidence="2 3" key="1">
    <citation type="journal article" date="2005" name="Science">
        <title>The genome of the basidiomycetous yeast and human pathogen Cryptococcus neoformans.</title>
        <authorList>
            <person name="Loftus B.J."/>
            <person name="Fung E."/>
            <person name="Roncaglia P."/>
            <person name="Rowley D."/>
            <person name="Amedeo P."/>
            <person name="Bruno D."/>
            <person name="Vamathevan J."/>
            <person name="Miranda M."/>
            <person name="Anderson I.J."/>
            <person name="Fraser J.A."/>
            <person name="Allen J.E."/>
            <person name="Bosdet I.E."/>
            <person name="Brent M.R."/>
            <person name="Chiu R."/>
            <person name="Doering T.L."/>
            <person name="Donlin M.J."/>
            <person name="D'Souza C.A."/>
            <person name="Fox D.S."/>
            <person name="Grinberg V."/>
            <person name="Fu J."/>
            <person name="Fukushima M."/>
            <person name="Haas B.J."/>
            <person name="Huang J.C."/>
            <person name="Janbon G."/>
            <person name="Jones S.J."/>
            <person name="Koo H.L."/>
            <person name="Krzywinski M.I."/>
            <person name="Kwon-Chung J.K."/>
            <person name="Lengeler K.B."/>
            <person name="Maiti R."/>
            <person name="Marra M.A."/>
            <person name="Marra R.E."/>
            <person name="Mathewson C.A."/>
            <person name="Mitchell T.G."/>
            <person name="Pertea M."/>
            <person name="Riggs F.R."/>
            <person name="Salzberg S.L."/>
            <person name="Schein J.E."/>
            <person name="Shvartsbeyn A."/>
            <person name="Shin H."/>
            <person name="Shumway M."/>
            <person name="Specht C.A."/>
            <person name="Suh B.B."/>
            <person name="Tenney A."/>
            <person name="Utterback T.R."/>
            <person name="Wickes B.L."/>
            <person name="Wortman J.R."/>
            <person name="Wye N.H."/>
            <person name="Kronstad J.W."/>
            <person name="Lodge J.K."/>
            <person name="Heitman J."/>
            <person name="Davis R.W."/>
            <person name="Fraser C.M."/>
            <person name="Hyman R.W."/>
        </authorList>
    </citation>
    <scope>NUCLEOTIDE SEQUENCE [LARGE SCALE GENOMIC DNA]</scope>
    <source>
        <strain evidence="3">JEC21 / ATCC MYA-565</strain>
    </source>
</reference>
<feature type="compositionally biased region" description="Low complexity" evidence="1">
    <location>
        <begin position="112"/>
        <end position="135"/>
    </location>
</feature>
<accession>Q5KHE2</accession>
<feature type="compositionally biased region" description="Acidic residues" evidence="1">
    <location>
        <begin position="705"/>
        <end position="716"/>
    </location>
</feature>
<dbReference type="KEGG" id="cne:CNE00380"/>
<feature type="compositionally biased region" description="Low complexity" evidence="1">
    <location>
        <begin position="249"/>
        <end position="279"/>
    </location>
</feature>
<feature type="compositionally biased region" description="Gly residues" evidence="1">
    <location>
        <begin position="176"/>
        <end position="187"/>
    </location>
</feature>
<dbReference type="PANTHER" id="PTHR38701">
    <property type="entry name" value="CHROMOSOME 8, WHOLE GENOME SHOTGUN SEQUENCE"/>
    <property type="match status" value="1"/>
</dbReference>
<feature type="compositionally biased region" description="Polar residues" evidence="1">
    <location>
        <begin position="38"/>
        <end position="48"/>
    </location>
</feature>
<dbReference type="PaxDb" id="214684-Q5KHE2"/>
<dbReference type="OMA" id="ERYTITS"/>
<evidence type="ECO:0000313" key="2">
    <source>
        <dbReference type="EMBL" id="AAW43434.1"/>
    </source>
</evidence>
<protein>
    <submittedName>
        <fullName evidence="2">Uncharacterized protein</fullName>
    </submittedName>
</protein>
<feature type="compositionally biased region" description="Low complexity" evidence="1">
    <location>
        <begin position="293"/>
        <end position="310"/>
    </location>
</feature>
<feature type="compositionally biased region" description="Low complexity" evidence="1">
    <location>
        <begin position="49"/>
        <end position="72"/>
    </location>
</feature>
<keyword evidence="3" id="KW-1185">Reference proteome</keyword>
<feature type="region of interest" description="Disordered" evidence="1">
    <location>
        <begin position="380"/>
        <end position="461"/>
    </location>
</feature>
<feature type="region of interest" description="Disordered" evidence="1">
    <location>
        <begin position="473"/>
        <end position="549"/>
    </location>
</feature>
<feature type="compositionally biased region" description="Low complexity" evidence="1">
    <location>
        <begin position="12"/>
        <end position="26"/>
    </location>
</feature>
<feature type="compositionally biased region" description="Basic and acidic residues" evidence="1">
    <location>
        <begin position="427"/>
        <end position="441"/>
    </location>
</feature>